<gene>
    <name evidence="1" type="ORF">KUCAC02_010050</name>
</gene>
<proteinExistence type="predicted"/>
<dbReference type="Proteomes" id="UP001057452">
    <property type="component" value="Chromosome 21"/>
</dbReference>
<keyword evidence="2" id="KW-1185">Reference proteome</keyword>
<evidence type="ECO:0000313" key="2">
    <source>
        <dbReference type="Proteomes" id="UP001057452"/>
    </source>
</evidence>
<dbReference type="EMBL" id="CM043805">
    <property type="protein sequence ID" value="KAI4805434.1"/>
    <property type="molecule type" value="Genomic_DNA"/>
</dbReference>
<reference evidence="1" key="1">
    <citation type="submission" date="2022-05" db="EMBL/GenBank/DDBJ databases">
        <title>Chromosome-level genome of Chaenocephalus aceratus.</title>
        <authorList>
            <person name="Park H."/>
        </authorList>
    </citation>
    <scope>NUCLEOTIDE SEQUENCE</scope>
    <source>
        <strain evidence="1">KU_202001</strain>
    </source>
</reference>
<name>A0ACB9VZS7_CHAAC</name>
<organism evidence="1 2">
    <name type="scientific">Chaenocephalus aceratus</name>
    <name type="common">Blackfin icefish</name>
    <name type="synonym">Chaenichthys aceratus</name>
    <dbReference type="NCBI Taxonomy" id="36190"/>
    <lineage>
        <taxon>Eukaryota</taxon>
        <taxon>Metazoa</taxon>
        <taxon>Chordata</taxon>
        <taxon>Craniata</taxon>
        <taxon>Vertebrata</taxon>
        <taxon>Euteleostomi</taxon>
        <taxon>Actinopterygii</taxon>
        <taxon>Neopterygii</taxon>
        <taxon>Teleostei</taxon>
        <taxon>Neoteleostei</taxon>
        <taxon>Acanthomorphata</taxon>
        <taxon>Eupercaria</taxon>
        <taxon>Perciformes</taxon>
        <taxon>Notothenioidei</taxon>
        <taxon>Channichthyidae</taxon>
        <taxon>Chaenocephalus</taxon>
    </lineage>
</organism>
<sequence>MCLCRGPCWDIQPTPPGHSLAPGRGGPRTGETEGDRKKRKGEEGSGLMHGGSTLRQIGLLRQKGPVGNIPV</sequence>
<protein>
    <submittedName>
        <fullName evidence="1">Uncharacterized protein</fullName>
    </submittedName>
</protein>
<comment type="caution">
    <text evidence="1">The sequence shown here is derived from an EMBL/GenBank/DDBJ whole genome shotgun (WGS) entry which is preliminary data.</text>
</comment>
<evidence type="ECO:0000313" key="1">
    <source>
        <dbReference type="EMBL" id="KAI4805434.1"/>
    </source>
</evidence>
<accession>A0ACB9VZS7</accession>